<dbReference type="InterPro" id="IPR050529">
    <property type="entry name" value="CYP450_sterol_14alpha_dmase"/>
</dbReference>
<keyword evidence="2" id="KW-0349">Heme</keyword>
<evidence type="ECO:0000313" key="5">
    <source>
        <dbReference type="EMBL" id="BCS82705.1"/>
    </source>
</evidence>
<dbReference type="InterPro" id="IPR036396">
    <property type="entry name" value="Cyt_P450_sf"/>
</dbReference>
<dbReference type="InterPro" id="IPR001128">
    <property type="entry name" value="Cyt_P450"/>
</dbReference>
<dbReference type="PANTHER" id="PTHR24304">
    <property type="entry name" value="CYTOCHROME P450 FAMILY 7"/>
    <property type="match status" value="1"/>
</dbReference>
<keyword evidence="4" id="KW-0408">Iron</keyword>
<dbReference type="PROSITE" id="PS00086">
    <property type="entry name" value="CYTOCHROME_P450"/>
    <property type="match status" value="1"/>
</dbReference>
<dbReference type="CDD" id="cd11041">
    <property type="entry name" value="CYP503A1-like"/>
    <property type="match status" value="1"/>
</dbReference>
<keyword evidence="6" id="KW-1185">Reference proteome</keyword>
<sequence length="704" mass="81294">MLSVILFTIILGLVAIYVLKKRKEKSIPDGLKRIPIVEGAVPILGHGPAFSKDILAFMKNAYEKYGSVFQLKIFRTNMIVVCDRQLCEEFFKANEDDMSLYDVLNRLFFGIAFSDKPDSLEFIIKMVKRTITIKYDDFAPKIMDEAQRLTAIMRKSHNGKKLDMIPEMIKFVSRTSARCFIAMDINDEFYDALQKFTNLLNKIVVLTYFVPHWLLNATLNKFMLRKYRMKMTQLLESEIQSYRQDSGKTDSLLFRKCVDFVDESGNQLSNQDIGDIVVCLLYVSSENTSLLATNCLIDLAQNPVYWDKIKSECYNYTTSGDYRSLFKSPLLDSVVMESARLNSHVFALARKPKTTSKIGEYYVDDSVDTISLCEPALMKFDTASDVYEHPGVYDPERFMEPRSEPKSSKFVMNWGKGVHECPGKMFAIYEVKAAIAYIVSNFERFNINPDNVKINYFSPSAMCEKNVAVEFVPVKHHCHEITCDDRKFNIEFFECQESNVWFIPNALTEEEQIEFYNYTTDISKHSNEHREIYGATKSKPFPITYDNLVYTRESNCQTPVLWYVFAEKLWSILSQHSRQLNFPIDDVKIKNFKPNSFYGQLYDTASIMPMHYDQHVDWGLSVSLGSSCEFVFDNHKVTLNSGSVIIGDFSKINHSVTKIHDDLPDYFRNSEFFNRVRLSTQIRCISDASPVMSANEFKDMISKS</sequence>
<dbReference type="Gene3D" id="2.60.120.590">
    <property type="entry name" value="Alpha-ketoglutarate-dependent dioxygenase AlkB-like"/>
    <property type="match status" value="1"/>
</dbReference>
<evidence type="ECO:0000256" key="1">
    <source>
        <dbReference type="ARBA" id="ARBA00010617"/>
    </source>
</evidence>
<dbReference type="PANTHER" id="PTHR24304:SF2">
    <property type="entry name" value="24-HYDROXYCHOLESTEROL 7-ALPHA-HYDROXYLASE"/>
    <property type="match status" value="1"/>
</dbReference>
<dbReference type="GeneID" id="80557910"/>
<dbReference type="InterPro" id="IPR002403">
    <property type="entry name" value="Cyt_P450_E_grp-IV"/>
</dbReference>
<dbReference type="SUPFAM" id="SSF48264">
    <property type="entry name" value="Cytochrome P450"/>
    <property type="match status" value="1"/>
</dbReference>
<reference evidence="5 6" key="1">
    <citation type="submission" date="2021-02" db="EMBL/GenBank/DDBJ databases">
        <title>Cotonvirus japonicus, which uses Golgi apparatus of host cells for its virion factory, phylogenetically links tailed tupanvirus and icosahedral mimivirus.</title>
        <authorList>
            <person name="Takahashi H."/>
            <person name="Fukaya S."/>
            <person name="Song C."/>
            <person name="Murata K."/>
            <person name="Takemura M."/>
        </authorList>
    </citation>
    <scope>NUCLEOTIDE SEQUENCE [LARGE SCALE GENOMIC DNA]</scope>
</reference>
<dbReference type="RefSeq" id="YP_010841313.1">
    <property type="nucleotide sequence ID" value="NC_079139.1"/>
</dbReference>
<dbReference type="InterPro" id="IPR037151">
    <property type="entry name" value="AlkB-like_sf"/>
</dbReference>
<protein>
    <submittedName>
        <fullName evidence="5">Cytochrome P450 family domain protein</fullName>
    </submittedName>
</protein>
<dbReference type="InterPro" id="IPR017972">
    <property type="entry name" value="Cyt_P450_CS"/>
</dbReference>
<name>A0ABM7NRB7_9VIRU</name>
<dbReference type="SUPFAM" id="SSF51197">
    <property type="entry name" value="Clavaminate synthase-like"/>
    <property type="match status" value="1"/>
</dbReference>
<dbReference type="EMBL" id="AP024483">
    <property type="protein sequence ID" value="BCS82705.1"/>
    <property type="molecule type" value="Genomic_DNA"/>
</dbReference>
<keyword evidence="3" id="KW-0479">Metal-binding</keyword>
<comment type="similarity">
    <text evidence="1">Belongs to the cytochrome P450 family.</text>
</comment>
<dbReference type="Proteomes" id="UP001321479">
    <property type="component" value="Segment"/>
</dbReference>
<proteinExistence type="inferred from homology"/>
<evidence type="ECO:0000256" key="2">
    <source>
        <dbReference type="ARBA" id="ARBA00022617"/>
    </source>
</evidence>
<dbReference type="Pfam" id="PF00067">
    <property type="entry name" value="p450"/>
    <property type="match status" value="1"/>
</dbReference>
<dbReference type="Gene3D" id="1.10.630.10">
    <property type="entry name" value="Cytochrome P450"/>
    <property type="match status" value="1"/>
</dbReference>
<evidence type="ECO:0000256" key="3">
    <source>
        <dbReference type="ARBA" id="ARBA00022723"/>
    </source>
</evidence>
<evidence type="ECO:0000313" key="6">
    <source>
        <dbReference type="Proteomes" id="UP001321479"/>
    </source>
</evidence>
<accession>A0ABM7NRB7</accession>
<evidence type="ECO:0000256" key="4">
    <source>
        <dbReference type="ARBA" id="ARBA00023004"/>
    </source>
</evidence>
<dbReference type="PRINTS" id="PR00465">
    <property type="entry name" value="EP450IV"/>
</dbReference>
<organism evidence="5 6">
    <name type="scientific">Cotonvirus japonicus</name>
    <dbReference type="NCBI Taxonomy" id="2811091"/>
    <lineage>
        <taxon>Viruses</taxon>
        <taxon>Varidnaviria</taxon>
        <taxon>Bamfordvirae</taxon>
        <taxon>Nucleocytoviricota</taxon>
        <taxon>Megaviricetes</taxon>
        <taxon>Imitervirales</taxon>
        <taxon>Mimiviridae</taxon>
        <taxon>Megamimivirinae</taxon>
        <taxon>Cotonvirus</taxon>
        <taxon>Cotonvirus japonicum</taxon>
    </lineage>
</organism>